<dbReference type="WBParaSite" id="Hba_10431">
    <property type="protein sequence ID" value="Hba_10431"/>
    <property type="gene ID" value="Hba_10431"/>
</dbReference>
<dbReference type="Gene3D" id="1.10.10.10">
    <property type="entry name" value="Winged helix-like DNA-binding domain superfamily/Winged helix DNA-binding domain"/>
    <property type="match status" value="1"/>
</dbReference>
<keyword evidence="1" id="KW-1185">Reference proteome</keyword>
<accession>A0A1I7WZ15</accession>
<name>A0A1I7WZ15_HETBA</name>
<dbReference type="Proteomes" id="UP000095283">
    <property type="component" value="Unplaced"/>
</dbReference>
<sequence length="135" mass="15315">MSRAGIKHDDKPKLIKPAKNVIKEPTTNVHLNIGFEDFVTETRALKMRRVAEGRGRLLAIDDSQLKAIVEEDPRKTTGEVAEELNVSQSGVRYLHRSGKSTNLDQWVLHELNESQKKLLRNLLCASLAQQKRAIY</sequence>
<evidence type="ECO:0000313" key="1">
    <source>
        <dbReference type="Proteomes" id="UP000095283"/>
    </source>
</evidence>
<proteinExistence type="predicted"/>
<organism evidence="1 2">
    <name type="scientific">Heterorhabditis bacteriophora</name>
    <name type="common">Entomopathogenic nematode worm</name>
    <dbReference type="NCBI Taxonomy" id="37862"/>
    <lineage>
        <taxon>Eukaryota</taxon>
        <taxon>Metazoa</taxon>
        <taxon>Ecdysozoa</taxon>
        <taxon>Nematoda</taxon>
        <taxon>Chromadorea</taxon>
        <taxon>Rhabditida</taxon>
        <taxon>Rhabditina</taxon>
        <taxon>Rhabditomorpha</taxon>
        <taxon>Strongyloidea</taxon>
        <taxon>Heterorhabditidae</taxon>
        <taxon>Heterorhabditis</taxon>
    </lineage>
</organism>
<protein>
    <submittedName>
        <fullName evidence="2">HTH psq-type domain-containing protein</fullName>
    </submittedName>
</protein>
<reference evidence="2" key="1">
    <citation type="submission" date="2016-11" db="UniProtKB">
        <authorList>
            <consortium name="WormBaseParasite"/>
        </authorList>
    </citation>
    <scope>IDENTIFICATION</scope>
</reference>
<dbReference type="AlphaFoldDB" id="A0A1I7WZ15"/>
<evidence type="ECO:0000313" key="2">
    <source>
        <dbReference type="WBParaSite" id="Hba_10431"/>
    </source>
</evidence>
<dbReference type="InterPro" id="IPR036388">
    <property type="entry name" value="WH-like_DNA-bd_sf"/>
</dbReference>